<keyword evidence="1" id="KW-0732">Signal</keyword>
<comment type="caution">
    <text evidence="3">The sequence shown here is derived from an EMBL/GenBank/DDBJ whole genome shotgun (WGS) entry which is preliminary data.</text>
</comment>
<evidence type="ECO:0000313" key="4">
    <source>
        <dbReference type="Proteomes" id="UP001441944"/>
    </source>
</evidence>
<sequence>MKKTIIATLLVAGCSTLSAPMAAKRFEAMTTSHLWSLHYTTSAPLEMGLIETELALRGETNTYGDFIGRKTGGAYRQQLYDREAGKVGDMNCSDFPSAAAAQKFFLTSGGPRKDRHGLDGDGDGLACEWGGYLKRVASKGAKRFRSTRSRSRCYVGPRGGTYTVTASGRKNYGGC</sequence>
<dbReference type="Proteomes" id="UP001441944">
    <property type="component" value="Unassembled WGS sequence"/>
</dbReference>
<dbReference type="Pfam" id="PF05901">
    <property type="entry name" value="Excalibur"/>
    <property type="match status" value="1"/>
</dbReference>
<accession>A0ABQ0APU1</accession>
<keyword evidence="4" id="KW-1185">Reference proteome</keyword>
<dbReference type="SMART" id="SM00894">
    <property type="entry name" value="Excalibur"/>
    <property type="match status" value="1"/>
</dbReference>
<proteinExistence type="predicted"/>
<feature type="domain" description="Excalibur calcium-binding" evidence="2">
    <location>
        <begin position="88"/>
        <end position="128"/>
    </location>
</feature>
<feature type="chain" id="PRO_5046651519" description="Excalibur calcium-binding domain-containing protein" evidence="1">
    <location>
        <begin position="24"/>
        <end position="175"/>
    </location>
</feature>
<dbReference type="InterPro" id="IPR008613">
    <property type="entry name" value="Excalibur_Ca-bd_domain"/>
</dbReference>
<name>A0ABQ0APU1_9RHOB</name>
<reference evidence="3 4" key="1">
    <citation type="submission" date="2024-04" db="EMBL/GenBank/DDBJ databases">
        <title>Draft genome sequence of Pseudophaeobacter arcticus NBRC 116598.</title>
        <authorList>
            <person name="Miyakawa T."/>
            <person name="Kusuya Y."/>
            <person name="Miura T."/>
        </authorList>
    </citation>
    <scope>NUCLEOTIDE SEQUENCE [LARGE SCALE GENOMIC DNA]</scope>
    <source>
        <strain evidence="3 4">SU-CL00105</strain>
    </source>
</reference>
<organism evidence="3 4">
    <name type="scientific">Pseudophaeobacter arcticus</name>
    <dbReference type="NCBI Taxonomy" id="385492"/>
    <lineage>
        <taxon>Bacteria</taxon>
        <taxon>Pseudomonadati</taxon>
        <taxon>Pseudomonadota</taxon>
        <taxon>Alphaproteobacteria</taxon>
        <taxon>Rhodobacterales</taxon>
        <taxon>Paracoccaceae</taxon>
        <taxon>Pseudophaeobacter</taxon>
    </lineage>
</organism>
<feature type="signal peptide" evidence="1">
    <location>
        <begin position="1"/>
        <end position="23"/>
    </location>
</feature>
<evidence type="ECO:0000313" key="3">
    <source>
        <dbReference type="EMBL" id="GAA6197875.1"/>
    </source>
</evidence>
<evidence type="ECO:0000256" key="1">
    <source>
        <dbReference type="SAM" id="SignalP"/>
    </source>
</evidence>
<dbReference type="EMBL" id="BAABWU010000015">
    <property type="protein sequence ID" value="GAA6197875.1"/>
    <property type="molecule type" value="Genomic_DNA"/>
</dbReference>
<protein>
    <recommendedName>
        <fullName evidence="2">Excalibur calcium-binding domain-containing protein</fullName>
    </recommendedName>
</protein>
<evidence type="ECO:0000259" key="2">
    <source>
        <dbReference type="SMART" id="SM00894"/>
    </source>
</evidence>
<gene>
    <name evidence="3" type="ORF">NBRC116598_33200</name>
</gene>